<dbReference type="AlphaFoldDB" id="A0A7X3K0E3"/>
<name>A0A7X3K0E3_9BACL</name>
<reference evidence="1 2" key="1">
    <citation type="journal article" date="2019" name="Microorganisms">
        <title>Paenibacillus lutrae sp. nov., A Chitinolytic Species Isolated from A River Otter in Castril Natural Park, Granada, Spain.</title>
        <authorList>
            <person name="Rodriguez M."/>
            <person name="Reina J.C."/>
            <person name="Bejar V."/>
            <person name="Llamas I."/>
        </authorList>
    </citation>
    <scope>NUCLEOTIDE SEQUENCE [LARGE SCALE GENOMIC DNA]</scope>
    <source>
        <strain evidence="1 2">N10</strain>
    </source>
</reference>
<dbReference type="Proteomes" id="UP000490800">
    <property type="component" value="Unassembled WGS sequence"/>
</dbReference>
<gene>
    <name evidence="1" type="ORF">EDM21_15985</name>
</gene>
<sequence>MSSLHWRNNSLIHRFDKLADETETSMFFQPMTEQLSVLEMEFLHSLEPDQRALFREWQDKELTLGYMKKEWIYVRGVQDGIQILSQLYSE</sequence>
<keyword evidence="2" id="KW-1185">Reference proteome</keyword>
<organism evidence="1 2">
    <name type="scientific">Paenibacillus lutrae</name>
    <dbReference type="NCBI Taxonomy" id="2078573"/>
    <lineage>
        <taxon>Bacteria</taxon>
        <taxon>Bacillati</taxon>
        <taxon>Bacillota</taxon>
        <taxon>Bacilli</taxon>
        <taxon>Bacillales</taxon>
        <taxon>Paenibacillaceae</taxon>
        <taxon>Paenibacillus</taxon>
    </lineage>
</organism>
<comment type="caution">
    <text evidence="1">The sequence shown here is derived from an EMBL/GenBank/DDBJ whole genome shotgun (WGS) entry which is preliminary data.</text>
</comment>
<accession>A0A7X3K0E3</accession>
<evidence type="ECO:0000313" key="1">
    <source>
        <dbReference type="EMBL" id="MVP01000.1"/>
    </source>
</evidence>
<dbReference type="EMBL" id="RHLK01000009">
    <property type="protein sequence ID" value="MVP01000.1"/>
    <property type="molecule type" value="Genomic_DNA"/>
</dbReference>
<dbReference type="OrthoDB" id="2618304at2"/>
<evidence type="ECO:0000313" key="2">
    <source>
        <dbReference type="Proteomes" id="UP000490800"/>
    </source>
</evidence>
<protein>
    <submittedName>
        <fullName evidence="1">Uncharacterized protein</fullName>
    </submittedName>
</protein>
<proteinExistence type="predicted"/>